<reference evidence="3 4" key="1">
    <citation type="submission" date="2023-10" db="EMBL/GenBank/DDBJ databases">
        <title>Microbacterium xanthum sp. nov., isolated from seaweed.</title>
        <authorList>
            <person name="Lee S.D."/>
        </authorList>
    </citation>
    <scope>NUCLEOTIDE SEQUENCE [LARGE SCALE GENOMIC DNA]</scope>
    <source>
        <strain evidence="3 4">KCTC 19124</strain>
    </source>
</reference>
<dbReference type="Gene3D" id="1.10.30.50">
    <property type="match status" value="1"/>
</dbReference>
<dbReference type="Proteomes" id="UP001291912">
    <property type="component" value="Unassembled WGS sequence"/>
</dbReference>
<name>A0ABU5N3H4_9MICO</name>
<evidence type="ECO:0000313" key="4">
    <source>
        <dbReference type="Proteomes" id="UP001291912"/>
    </source>
</evidence>
<feature type="region of interest" description="Disordered" evidence="1">
    <location>
        <begin position="452"/>
        <end position="480"/>
    </location>
</feature>
<evidence type="ECO:0000256" key="1">
    <source>
        <dbReference type="SAM" id="MobiDB-lite"/>
    </source>
</evidence>
<accession>A0ABU5N3H4</accession>
<sequence length="480" mass="51852">MTSKAHDPADAAKTARFVLRAREIAAVKARVLAEETALHAEAYAFTVEQTERLRNASTREREMPLRAMAAEIGAATRESDRALQTRLFEAHRAVTLFPSTYDALREGRISQRHLAVVVEKGAGLEDPEARSAYESDVLAYAETTTAARTRTFAEQVAEKHDPKTIQERHDTAALTRRVWVEDLRDGMAMLGAIGPVTEIHGIHDRLTRQARAIRDADRAARRAVDPPAEDPVTARSAPGVATADAASSPDAQGGPDAPASLRGDVGVDERSIDQIRTDVLMDMLLTAAPTIDPIGDTVEGGLGAIRAHVQLTVPASTLAGTTSGGAQLDGACAVDPETAKVLAGHAPGFDRVFLDPITGAVLSVDRRHITSAQKRYLLARDVHCRFPGCRRPARECDWDHRKDHAHGGRTDIDNVGAFCRRHHTLKHATPWTVTQRPGGTLHFIAPSGLRHVEKPPPRVMFSPDPPGPTRTSAPPAAPPF</sequence>
<dbReference type="Pfam" id="PF02720">
    <property type="entry name" value="DUF222"/>
    <property type="match status" value="1"/>
</dbReference>
<feature type="region of interest" description="Disordered" evidence="1">
    <location>
        <begin position="217"/>
        <end position="268"/>
    </location>
</feature>
<dbReference type="RefSeq" id="WP_194423276.1">
    <property type="nucleotide sequence ID" value="NZ_BAAAPT010000001.1"/>
</dbReference>
<dbReference type="SMART" id="SM00507">
    <property type="entry name" value="HNHc"/>
    <property type="match status" value="1"/>
</dbReference>
<comment type="caution">
    <text evidence="3">The sequence shown here is derived from an EMBL/GenBank/DDBJ whole genome shotgun (WGS) entry which is preliminary data.</text>
</comment>
<dbReference type="CDD" id="cd00085">
    <property type="entry name" value="HNHc"/>
    <property type="match status" value="1"/>
</dbReference>
<keyword evidence="4" id="KW-1185">Reference proteome</keyword>
<dbReference type="InterPro" id="IPR003870">
    <property type="entry name" value="DUF222"/>
</dbReference>
<dbReference type="InterPro" id="IPR003615">
    <property type="entry name" value="HNH_nuc"/>
</dbReference>
<evidence type="ECO:0000313" key="3">
    <source>
        <dbReference type="EMBL" id="MDZ8160573.1"/>
    </source>
</evidence>
<feature type="domain" description="HNH nuclease" evidence="2">
    <location>
        <begin position="372"/>
        <end position="424"/>
    </location>
</feature>
<gene>
    <name evidence="3" type="ORF">R2Q92_01910</name>
</gene>
<evidence type="ECO:0000259" key="2">
    <source>
        <dbReference type="SMART" id="SM00507"/>
    </source>
</evidence>
<organism evidence="3 4">
    <name type="scientific">Microbacterium aquimaris</name>
    <dbReference type="NCBI Taxonomy" id="459816"/>
    <lineage>
        <taxon>Bacteria</taxon>
        <taxon>Bacillati</taxon>
        <taxon>Actinomycetota</taxon>
        <taxon>Actinomycetes</taxon>
        <taxon>Micrococcales</taxon>
        <taxon>Microbacteriaceae</taxon>
        <taxon>Microbacterium</taxon>
    </lineage>
</organism>
<dbReference type="EMBL" id="JAWJYN010000001">
    <property type="protein sequence ID" value="MDZ8160573.1"/>
    <property type="molecule type" value="Genomic_DNA"/>
</dbReference>
<protein>
    <submittedName>
        <fullName evidence="3">DUF222 domain-containing protein</fullName>
    </submittedName>
</protein>
<proteinExistence type="predicted"/>